<evidence type="ECO:0000256" key="5">
    <source>
        <dbReference type="SAM" id="MobiDB-lite"/>
    </source>
</evidence>
<dbReference type="InterPro" id="IPR006671">
    <property type="entry name" value="Cyclin_N"/>
</dbReference>
<evidence type="ECO:0000313" key="9">
    <source>
        <dbReference type="Proteomes" id="UP001153712"/>
    </source>
</evidence>
<dbReference type="InterPro" id="IPR036915">
    <property type="entry name" value="Cyclin-like_sf"/>
</dbReference>
<dbReference type="InterPro" id="IPR004367">
    <property type="entry name" value="Cyclin_C-dom"/>
</dbReference>
<keyword evidence="1" id="KW-0132">Cell division</keyword>
<feature type="compositionally biased region" description="Basic and acidic residues" evidence="5">
    <location>
        <begin position="203"/>
        <end position="220"/>
    </location>
</feature>
<name>A0A9N9TX11_PHYSR</name>
<gene>
    <name evidence="8" type="ORF">PHYEVI_LOCUS9230</name>
</gene>
<evidence type="ECO:0000313" key="8">
    <source>
        <dbReference type="EMBL" id="CAG9862926.1"/>
    </source>
</evidence>
<dbReference type="Pfam" id="PF00134">
    <property type="entry name" value="Cyclin_N"/>
    <property type="match status" value="1"/>
</dbReference>
<dbReference type="PANTHER" id="PTHR10177">
    <property type="entry name" value="CYCLINS"/>
    <property type="match status" value="1"/>
</dbReference>
<keyword evidence="9" id="KW-1185">Reference proteome</keyword>
<dbReference type="InterPro" id="IPR039361">
    <property type="entry name" value="Cyclin"/>
</dbReference>
<evidence type="ECO:0000256" key="2">
    <source>
        <dbReference type="ARBA" id="ARBA00023127"/>
    </source>
</evidence>
<dbReference type="GO" id="GO:0051301">
    <property type="term" value="P:cell division"/>
    <property type="evidence" value="ECO:0007669"/>
    <property type="project" value="UniProtKB-KW"/>
</dbReference>
<dbReference type="SMART" id="SM00385">
    <property type="entry name" value="CYCLIN"/>
    <property type="match status" value="2"/>
</dbReference>
<dbReference type="GO" id="GO:0044772">
    <property type="term" value="P:mitotic cell cycle phase transition"/>
    <property type="evidence" value="ECO:0007669"/>
    <property type="project" value="InterPro"/>
</dbReference>
<dbReference type="CDD" id="cd20510">
    <property type="entry name" value="CYCLIN_CCNB3_rpt2"/>
    <property type="match status" value="1"/>
</dbReference>
<feature type="region of interest" description="Disordered" evidence="5">
    <location>
        <begin position="195"/>
        <end position="224"/>
    </location>
</feature>
<evidence type="ECO:0000259" key="6">
    <source>
        <dbReference type="SMART" id="SM00385"/>
    </source>
</evidence>
<evidence type="ECO:0000259" key="7">
    <source>
        <dbReference type="SMART" id="SM01332"/>
    </source>
</evidence>
<dbReference type="InterPro" id="IPR013763">
    <property type="entry name" value="Cyclin-like_dom"/>
</dbReference>
<feature type="domain" description="Cyclin-like" evidence="6">
    <location>
        <begin position="398"/>
        <end position="479"/>
    </location>
</feature>
<protein>
    <recommendedName>
        <fullName evidence="10">G2/mitotic-specific cyclin-B3</fullName>
    </recommendedName>
</protein>
<dbReference type="SUPFAM" id="SSF47954">
    <property type="entry name" value="Cyclin-like"/>
    <property type="match status" value="2"/>
</dbReference>
<dbReference type="Gene3D" id="1.10.472.10">
    <property type="entry name" value="Cyclin-like"/>
    <property type="match status" value="2"/>
</dbReference>
<dbReference type="Pfam" id="PF02984">
    <property type="entry name" value="Cyclin_C"/>
    <property type="match status" value="1"/>
</dbReference>
<evidence type="ECO:0000256" key="4">
    <source>
        <dbReference type="RuleBase" id="RU000383"/>
    </source>
</evidence>
<evidence type="ECO:0000256" key="3">
    <source>
        <dbReference type="ARBA" id="ARBA00023306"/>
    </source>
</evidence>
<dbReference type="EMBL" id="OU900099">
    <property type="protein sequence ID" value="CAG9862926.1"/>
    <property type="molecule type" value="Genomic_DNA"/>
</dbReference>
<reference evidence="8" key="1">
    <citation type="submission" date="2022-01" db="EMBL/GenBank/DDBJ databases">
        <authorList>
            <person name="King R."/>
        </authorList>
    </citation>
    <scope>NUCLEOTIDE SEQUENCE</scope>
</reference>
<organism evidence="8 9">
    <name type="scientific">Phyllotreta striolata</name>
    <name type="common">Striped flea beetle</name>
    <name type="synonym">Crioceris striolata</name>
    <dbReference type="NCBI Taxonomy" id="444603"/>
    <lineage>
        <taxon>Eukaryota</taxon>
        <taxon>Metazoa</taxon>
        <taxon>Ecdysozoa</taxon>
        <taxon>Arthropoda</taxon>
        <taxon>Hexapoda</taxon>
        <taxon>Insecta</taxon>
        <taxon>Pterygota</taxon>
        <taxon>Neoptera</taxon>
        <taxon>Endopterygota</taxon>
        <taxon>Coleoptera</taxon>
        <taxon>Polyphaga</taxon>
        <taxon>Cucujiformia</taxon>
        <taxon>Chrysomeloidea</taxon>
        <taxon>Chrysomelidae</taxon>
        <taxon>Galerucinae</taxon>
        <taxon>Alticini</taxon>
        <taxon>Phyllotreta</taxon>
    </lineage>
</organism>
<dbReference type="GO" id="GO:0005634">
    <property type="term" value="C:nucleus"/>
    <property type="evidence" value="ECO:0007669"/>
    <property type="project" value="UniProtKB-ARBA"/>
</dbReference>
<dbReference type="AlphaFoldDB" id="A0A9N9TX11"/>
<dbReference type="OrthoDB" id="5590282at2759"/>
<accession>A0A9N9TX11</accession>
<keyword evidence="2 4" id="KW-0195">Cyclin</keyword>
<comment type="similarity">
    <text evidence="4">Belongs to the cyclin family.</text>
</comment>
<evidence type="ECO:0000256" key="1">
    <source>
        <dbReference type="ARBA" id="ARBA00022618"/>
    </source>
</evidence>
<keyword evidence="3" id="KW-0131">Cell cycle</keyword>
<dbReference type="GO" id="GO:0016538">
    <property type="term" value="F:cyclin-dependent protein serine/threonine kinase regulator activity"/>
    <property type="evidence" value="ECO:0007669"/>
    <property type="project" value="InterPro"/>
</dbReference>
<feature type="domain" description="Cyclin C-terminal" evidence="7">
    <location>
        <begin position="394"/>
        <end position="510"/>
    </location>
</feature>
<evidence type="ECO:0008006" key="10">
    <source>
        <dbReference type="Google" id="ProtNLM"/>
    </source>
</evidence>
<dbReference type="Proteomes" id="UP001153712">
    <property type="component" value="Chromosome 6"/>
</dbReference>
<proteinExistence type="inferred from homology"/>
<dbReference type="PIRSF" id="PIRSF001771">
    <property type="entry name" value="Cyclin_A_B_D_E"/>
    <property type="match status" value="1"/>
</dbReference>
<dbReference type="SMART" id="SM01332">
    <property type="entry name" value="Cyclin_C"/>
    <property type="match status" value="1"/>
</dbReference>
<sequence length="515" mass="58880">MAPTKSSASSILSNLPLRTTISTRSRAATQSLTNVRTTKLSVISVKRKADASPSKDAKTTKRIAFSEKNINITEAKTKQVDAKQKITLKKAATQVKTVTTLKAQLKTLPSVKTVARVKQNENIAPLAPVHKVYSRKPTKIVVPNQTAIKPKEVLKENNTKCNKRLSNDFEKTEDTLYSSALEDISSNESTYFSAKRHNLRSSRSSESESTSFDKNEKTEENASSVSMVARRMEIALHLGNHSVPDQIDDFDKENWEDVFQISEYAIDIFHYLKERESSFPIVDYLGRQVCLTRIMRSLLVDWMVEIQESFELNHETLYLGVKIVDMYLGKVVVGKETLQLVGAASMFIASKFDERIPPLIDDFLYICDGAYTKRELIRMEMNLLQVINFDLGIPISYRFLRRYARCAKIPMPILTLARYILEYNLMNYDVITIRDSKLASAALYMALRMKEISNWTPTLEFYTGYKLEEFKDVIVSLNNYLSQPAKSQLMTVRNKYSHKIFFEVAKIPLLKNEQF</sequence>
<dbReference type="InterPro" id="IPR046965">
    <property type="entry name" value="Cyclin_A/B-like"/>
</dbReference>
<dbReference type="CDD" id="cd20508">
    <property type="entry name" value="CYCLIN_CCNB3_rpt1"/>
    <property type="match status" value="1"/>
</dbReference>
<feature type="domain" description="Cyclin-like" evidence="6">
    <location>
        <begin position="301"/>
        <end position="385"/>
    </location>
</feature>
<dbReference type="FunFam" id="1.10.472.10:FF:000001">
    <property type="entry name" value="G2/mitotic-specific cyclin"/>
    <property type="match status" value="1"/>
</dbReference>